<dbReference type="Proteomes" id="UP000520814">
    <property type="component" value="Unassembled WGS sequence"/>
</dbReference>
<dbReference type="InterPro" id="IPR004155">
    <property type="entry name" value="PBS_lyase_HEAT"/>
</dbReference>
<keyword evidence="2" id="KW-1185">Reference proteome</keyword>
<evidence type="ECO:0000313" key="1">
    <source>
        <dbReference type="EMBL" id="MBB6049699.1"/>
    </source>
</evidence>
<accession>A0A7W9W4S1</accession>
<name>A0A7W9W4S1_ARMRO</name>
<proteinExistence type="predicted"/>
<dbReference type="SUPFAM" id="SSF48371">
    <property type="entry name" value="ARM repeat"/>
    <property type="match status" value="1"/>
</dbReference>
<reference evidence="1 2" key="1">
    <citation type="submission" date="2020-08" db="EMBL/GenBank/DDBJ databases">
        <title>Genomic Encyclopedia of Type Strains, Phase IV (KMG-IV): sequencing the most valuable type-strain genomes for metagenomic binning, comparative biology and taxonomic classification.</title>
        <authorList>
            <person name="Goeker M."/>
        </authorList>
    </citation>
    <scope>NUCLEOTIDE SEQUENCE [LARGE SCALE GENOMIC DNA]</scope>
    <source>
        <strain evidence="1 2">DSM 23562</strain>
    </source>
</reference>
<protein>
    <submittedName>
        <fullName evidence="1">HEAT repeat protein</fullName>
    </submittedName>
</protein>
<dbReference type="InterPro" id="IPR011989">
    <property type="entry name" value="ARM-like"/>
</dbReference>
<sequence length="711" mass="78880">MDSAENLARLWEREGHPLVQEEVPWILFDPASRESVLQAVMLLKPEVAESFLGALVRVTPLADLGMQALARRSDARREVLERLLENFWSRSDLYQVPQVGLRALRDSTHPQLATWATDWAFALLKEKWGSVVEFCPWVIQRKITRIIGLLGQPQAIGLLTVLWDNLEGDDTLAMECGIAEALGLIGGLEAVEALVARWNHREGREAQELHKEIIAALADSGEPGALASLLKVAKPSEVAAGRHFQLEALCGREPVEVLLAWLAQLPSEGAWGLHNAIEKALTDYFSQEPEDTLLARWDAATGQGTGYVQSAIAKAFGKRAEYSDIDALLERLSRFQDETNWHVQQELASVLERLFVKEPVAVLLERWDRAEGYTAWRIQVALAGALQKIGDQTAVPALLVRWESAEGEKAHAVQRAIAEVVGTLGDSTHLDILLRYWDAAEGEGAITLQEALASAIGELGNPRGVGALLERWDTAQAERDLSVSVLRAIGNLGGNNAITLLFDKWDYFVALSQRRRHDYNTDILLYTIACVLGRIGNEAVLAGLLERWEHVERQRLYTNAGIKGALEELFAQESPERLYERWGQATGSKSEEIRAVIAKVLETKFRAEQSVSYLMAQWNCVEGEQADLVKCALLRALGAHASVGAVDALLEHRDSLDHEENGYLRTLRRESLEQLGLTALPRIWETWCSPAQTDTKRAAMGHLLFALAARA</sequence>
<dbReference type="RefSeq" id="WP_184193294.1">
    <property type="nucleotide sequence ID" value="NZ_JACHGW010000001.1"/>
</dbReference>
<comment type="caution">
    <text evidence="1">The sequence shown here is derived from an EMBL/GenBank/DDBJ whole genome shotgun (WGS) entry which is preliminary data.</text>
</comment>
<dbReference type="EMBL" id="JACHGW010000001">
    <property type="protein sequence ID" value="MBB6049699.1"/>
    <property type="molecule type" value="Genomic_DNA"/>
</dbReference>
<dbReference type="InterPro" id="IPR016024">
    <property type="entry name" value="ARM-type_fold"/>
</dbReference>
<gene>
    <name evidence="1" type="ORF">HNQ39_001461</name>
</gene>
<organism evidence="1 2">
    <name type="scientific">Armatimonas rosea</name>
    <dbReference type="NCBI Taxonomy" id="685828"/>
    <lineage>
        <taxon>Bacteria</taxon>
        <taxon>Bacillati</taxon>
        <taxon>Armatimonadota</taxon>
        <taxon>Armatimonadia</taxon>
        <taxon>Armatimonadales</taxon>
        <taxon>Armatimonadaceae</taxon>
        <taxon>Armatimonas</taxon>
    </lineage>
</organism>
<dbReference type="Gene3D" id="1.25.10.10">
    <property type="entry name" value="Leucine-rich Repeat Variant"/>
    <property type="match status" value="2"/>
</dbReference>
<evidence type="ECO:0000313" key="2">
    <source>
        <dbReference type="Proteomes" id="UP000520814"/>
    </source>
</evidence>
<dbReference type="AlphaFoldDB" id="A0A7W9W4S1"/>
<dbReference type="SMART" id="SM00567">
    <property type="entry name" value="EZ_HEAT"/>
    <property type="match status" value="8"/>
</dbReference>